<feature type="region of interest" description="Disordered" evidence="2">
    <location>
        <begin position="229"/>
        <end position="259"/>
    </location>
</feature>
<evidence type="ECO:0000256" key="1">
    <source>
        <dbReference type="PROSITE-ProRule" id="PRU00023"/>
    </source>
</evidence>
<dbReference type="InterPro" id="IPR002110">
    <property type="entry name" value="Ankyrin_rpt"/>
</dbReference>
<dbReference type="SUPFAM" id="SSF48403">
    <property type="entry name" value="Ankyrin repeat"/>
    <property type="match status" value="1"/>
</dbReference>
<organism evidence="3 4">
    <name type="scientific">Sodiomyces alkalinus (strain CBS 110278 / VKM F-3762 / F11)</name>
    <name type="common">Alkaliphilic filamentous fungus</name>
    <dbReference type="NCBI Taxonomy" id="1314773"/>
    <lineage>
        <taxon>Eukaryota</taxon>
        <taxon>Fungi</taxon>
        <taxon>Dikarya</taxon>
        <taxon>Ascomycota</taxon>
        <taxon>Pezizomycotina</taxon>
        <taxon>Sordariomycetes</taxon>
        <taxon>Hypocreomycetidae</taxon>
        <taxon>Glomerellales</taxon>
        <taxon>Plectosphaerellaceae</taxon>
        <taxon>Sodiomyces</taxon>
    </lineage>
</organism>
<dbReference type="Proteomes" id="UP000272025">
    <property type="component" value="Unassembled WGS sequence"/>
</dbReference>
<dbReference type="OrthoDB" id="539213at2759"/>
<dbReference type="RefSeq" id="XP_028463389.1">
    <property type="nucleotide sequence ID" value="XM_028615600.1"/>
</dbReference>
<reference evidence="3 4" key="1">
    <citation type="journal article" date="2018" name="Mol. Ecol.">
        <title>The obligate alkalophilic soda-lake fungus Sodiomyces alkalinus has shifted to a protein diet.</title>
        <authorList>
            <person name="Grum-Grzhimaylo A.A."/>
            <person name="Falkoski D.L."/>
            <person name="van den Heuvel J."/>
            <person name="Valero-Jimenez C.A."/>
            <person name="Min B."/>
            <person name="Choi I.G."/>
            <person name="Lipzen A."/>
            <person name="Daum C.G."/>
            <person name="Aanen D.K."/>
            <person name="Tsang A."/>
            <person name="Henrissat B."/>
            <person name="Bilanenko E.N."/>
            <person name="de Vries R.P."/>
            <person name="van Kan J.A.L."/>
            <person name="Grigoriev I.V."/>
            <person name="Debets A.J.M."/>
        </authorList>
    </citation>
    <scope>NUCLEOTIDE SEQUENCE [LARGE SCALE GENOMIC DNA]</scope>
    <source>
        <strain evidence="3 4">F11</strain>
    </source>
</reference>
<dbReference type="Pfam" id="PF13637">
    <property type="entry name" value="Ank_4"/>
    <property type="match status" value="1"/>
</dbReference>
<dbReference type="EMBL" id="ML119061">
    <property type="protein sequence ID" value="ROT35583.1"/>
    <property type="molecule type" value="Genomic_DNA"/>
</dbReference>
<dbReference type="Gene3D" id="1.25.40.20">
    <property type="entry name" value="Ankyrin repeat-containing domain"/>
    <property type="match status" value="1"/>
</dbReference>
<protein>
    <submittedName>
        <fullName evidence="3">Uncharacterized protein</fullName>
    </submittedName>
</protein>
<dbReference type="AlphaFoldDB" id="A0A3N2PM38"/>
<feature type="compositionally biased region" description="Basic and acidic residues" evidence="2">
    <location>
        <begin position="249"/>
        <end position="259"/>
    </location>
</feature>
<keyword evidence="4" id="KW-1185">Reference proteome</keyword>
<keyword evidence="1" id="KW-0040">ANK repeat</keyword>
<evidence type="ECO:0000256" key="2">
    <source>
        <dbReference type="SAM" id="MobiDB-lite"/>
    </source>
</evidence>
<dbReference type="InterPro" id="IPR036770">
    <property type="entry name" value="Ankyrin_rpt-contain_sf"/>
</dbReference>
<name>A0A3N2PM38_SODAK</name>
<sequence>MLDLLDPDLRRYLLSQRNNLSEGGTTPVHYWGLRQQPGQPSFVPYGLGRYLPTISAEDTQEKKLAVLKLLLGYSGGAELGMLNGAGETLLHSAVMGSDVDMVEGLLRFNPELLYRENAVGRTPAEVARGQLMAFTFKQPDDIIVRRGRWEQGASGLLNVDPAEFLEATKQGRTVPPLTADGGEQEAQKRRRVWDVVAGYMARYPGQRRLVSLGEANDVAKRLSEKFGFGSNHVHGAKAQEEDDGENEGEDKQDKEDRMDALNFVTRVRSSKILEAWRP</sequence>
<gene>
    <name evidence="3" type="ORF">SODALDRAFT_70210</name>
</gene>
<proteinExistence type="predicted"/>
<dbReference type="STRING" id="1314773.A0A3N2PM38"/>
<evidence type="ECO:0000313" key="4">
    <source>
        <dbReference type="Proteomes" id="UP000272025"/>
    </source>
</evidence>
<dbReference type="PROSITE" id="PS50088">
    <property type="entry name" value="ANK_REPEAT"/>
    <property type="match status" value="1"/>
</dbReference>
<accession>A0A3N2PM38</accession>
<evidence type="ECO:0000313" key="3">
    <source>
        <dbReference type="EMBL" id="ROT35583.1"/>
    </source>
</evidence>
<dbReference type="GeneID" id="39584077"/>
<feature type="repeat" description="ANK" evidence="1">
    <location>
        <begin position="85"/>
        <end position="117"/>
    </location>
</feature>